<dbReference type="EMBL" id="CAVNYO010000400">
    <property type="protein sequence ID" value="CAK5274132.1"/>
    <property type="molecule type" value="Genomic_DNA"/>
</dbReference>
<comment type="caution">
    <text evidence="2">The sequence shown here is derived from an EMBL/GenBank/DDBJ whole genome shotgun (WGS) entry which is preliminary data.</text>
</comment>
<organism evidence="2 3">
    <name type="scientific">Mycena citricolor</name>
    <dbReference type="NCBI Taxonomy" id="2018698"/>
    <lineage>
        <taxon>Eukaryota</taxon>
        <taxon>Fungi</taxon>
        <taxon>Dikarya</taxon>
        <taxon>Basidiomycota</taxon>
        <taxon>Agaricomycotina</taxon>
        <taxon>Agaricomycetes</taxon>
        <taxon>Agaricomycetidae</taxon>
        <taxon>Agaricales</taxon>
        <taxon>Marasmiineae</taxon>
        <taxon>Mycenaceae</taxon>
        <taxon>Mycena</taxon>
    </lineage>
</organism>
<feature type="non-terminal residue" evidence="2">
    <location>
        <position position="1"/>
    </location>
</feature>
<protein>
    <submittedName>
        <fullName evidence="2">Uncharacterized protein</fullName>
    </submittedName>
</protein>
<keyword evidence="3" id="KW-1185">Reference proteome</keyword>
<gene>
    <name evidence="2" type="ORF">MYCIT1_LOCUS21117</name>
</gene>
<sequence length="45" mass="4671">NDFSAARPMTGDTPDGDSSRRPGPFYMNPGARSATSTATPSKVTP</sequence>
<proteinExistence type="predicted"/>
<dbReference type="AlphaFoldDB" id="A0AAD2HED2"/>
<evidence type="ECO:0000313" key="2">
    <source>
        <dbReference type="EMBL" id="CAK5274132.1"/>
    </source>
</evidence>
<dbReference type="Proteomes" id="UP001295794">
    <property type="component" value="Unassembled WGS sequence"/>
</dbReference>
<accession>A0AAD2HED2</accession>
<feature type="compositionally biased region" description="Polar residues" evidence="1">
    <location>
        <begin position="33"/>
        <end position="45"/>
    </location>
</feature>
<evidence type="ECO:0000313" key="3">
    <source>
        <dbReference type="Proteomes" id="UP001295794"/>
    </source>
</evidence>
<name>A0AAD2HED2_9AGAR</name>
<feature type="region of interest" description="Disordered" evidence="1">
    <location>
        <begin position="1"/>
        <end position="45"/>
    </location>
</feature>
<evidence type="ECO:0000256" key="1">
    <source>
        <dbReference type="SAM" id="MobiDB-lite"/>
    </source>
</evidence>
<reference evidence="2" key="1">
    <citation type="submission" date="2023-11" db="EMBL/GenBank/DDBJ databases">
        <authorList>
            <person name="De Vega J J."/>
            <person name="De Vega J J."/>
        </authorList>
    </citation>
    <scope>NUCLEOTIDE SEQUENCE</scope>
</reference>